<evidence type="ECO:0000256" key="2">
    <source>
        <dbReference type="PIRSR" id="PIRSR015853-2"/>
    </source>
</evidence>
<feature type="binding site" evidence="2">
    <location>
        <position position="59"/>
    </location>
    <ligand>
        <name>Zn(2+)</name>
        <dbReference type="ChEBI" id="CHEBI:29105"/>
        <label>2</label>
    </ligand>
</feature>
<dbReference type="SUPFAM" id="SSF63992">
    <property type="entry name" value="Dipeptide transport protein"/>
    <property type="match status" value="1"/>
</dbReference>
<feature type="binding site" evidence="2">
    <location>
        <position position="8"/>
    </location>
    <ligand>
        <name>Zn(2+)</name>
        <dbReference type="ChEBI" id="CHEBI:29105"/>
        <label>2</label>
    </ligand>
</feature>
<dbReference type="OrthoDB" id="9785420at2"/>
<dbReference type="Gene3D" id="3.40.50.10780">
    <property type="entry name" value="Dipeptide transport protein"/>
    <property type="match status" value="1"/>
</dbReference>
<organism evidence="3 4">
    <name type="scientific">Aminicella lysinilytica</name>
    <dbReference type="NCBI Taxonomy" id="433323"/>
    <lineage>
        <taxon>Bacteria</taxon>
        <taxon>Bacillati</taxon>
        <taxon>Bacillota</taxon>
        <taxon>Clostridia</taxon>
        <taxon>Peptostreptococcales</taxon>
        <taxon>Anaerovoracaceae</taxon>
        <taxon>Aminicella</taxon>
    </lineage>
</organism>
<reference evidence="3 4" key="1">
    <citation type="submission" date="2019-03" db="EMBL/GenBank/DDBJ databases">
        <title>Genomic Encyclopedia of Type Strains, Phase IV (KMG-IV): sequencing the most valuable type-strain genomes for metagenomic binning, comparative biology and taxonomic classification.</title>
        <authorList>
            <person name="Goeker M."/>
        </authorList>
    </citation>
    <scope>NUCLEOTIDE SEQUENCE [LARGE SCALE GENOMIC DNA]</scope>
    <source>
        <strain evidence="3 4">DSM 28287</strain>
    </source>
</reference>
<feature type="binding site" evidence="2">
    <location>
        <position position="104"/>
    </location>
    <ligand>
        <name>Zn(2+)</name>
        <dbReference type="ChEBI" id="CHEBI:29105"/>
        <label>2</label>
    </ligand>
</feature>
<dbReference type="InterPro" id="IPR007035">
    <property type="entry name" value="Peptidase_M55"/>
</dbReference>
<dbReference type="PIRSF" id="PIRSF015853">
    <property type="entry name" value="Pep_DppA"/>
    <property type="match status" value="1"/>
</dbReference>
<feature type="binding site" evidence="2">
    <location>
        <position position="135"/>
    </location>
    <ligand>
        <name>Zn(2+)</name>
        <dbReference type="ChEBI" id="CHEBI:29105"/>
        <label>2</label>
    </ligand>
</feature>
<name>A0A4R6Q1J0_9FIRM</name>
<dbReference type="GO" id="GO:0046872">
    <property type="term" value="F:metal ion binding"/>
    <property type="evidence" value="ECO:0007669"/>
    <property type="project" value="UniProtKB-KW"/>
</dbReference>
<feature type="binding site" evidence="2">
    <location>
        <position position="10"/>
    </location>
    <ligand>
        <name>Zn(2+)</name>
        <dbReference type="ChEBI" id="CHEBI:29105"/>
        <label>1</label>
    </ligand>
</feature>
<dbReference type="Pfam" id="PF04951">
    <property type="entry name" value="Peptidase_M55"/>
    <property type="match status" value="1"/>
</dbReference>
<comment type="caution">
    <text evidence="3">The sequence shown here is derived from an EMBL/GenBank/DDBJ whole genome shotgun (WGS) entry which is preliminary data.</text>
</comment>
<keyword evidence="4" id="KW-1185">Reference proteome</keyword>
<evidence type="ECO:0000313" key="4">
    <source>
        <dbReference type="Proteomes" id="UP000295500"/>
    </source>
</evidence>
<evidence type="ECO:0000256" key="1">
    <source>
        <dbReference type="PIRSR" id="PIRSR015853-1"/>
    </source>
</evidence>
<sequence length="265" mass="29251">MRVFISADIEGITGVTRWEETRYGGQGYAEACMQMTKETAAACKAAQDMGYEVVVKDGHEDAVNIDMNGMPRGVEMIRGWRCSPAAMMGGLDESFQAAIYIGYHAPEGSDGSPLAHTVEHGWFNWIKINDCLASEFTLNALWAVAYKVPSVFISGDKCICEQAKTICEDIVTVATKDGTGNSTWSKHPMDVIDSIYEGVQEALNGSHNLICLENEYKMDICFKEHQRARAASWYPGTTLINPTTVSYTAKDPIELITAKMFMTEI</sequence>
<proteinExistence type="predicted"/>
<evidence type="ECO:0000313" key="3">
    <source>
        <dbReference type="EMBL" id="TDP51478.1"/>
    </source>
</evidence>
<keyword evidence="2" id="KW-0862">Zinc</keyword>
<protein>
    <submittedName>
        <fullName evidence="3">D-amino peptidase</fullName>
    </submittedName>
</protein>
<dbReference type="InterPro" id="IPR027476">
    <property type="entry name" value="DppA_N"/>
</dbReference>
<dbReference type="Gene3D" id="3.30.1360.130">
    <property type="entry name" value="Dipeptide transport protein"/>
    <property type="match status" value="1"/>
</dbReference>
<feature type="active site" description="Nucleophile" evidence="1">
    <location>
        <position position="116"/>
    </location>
</feature>
<dbReference type="InterPro" id="IPR036177">
    <property type="entry name" value="Peptidase_M55_sf"/>
</dbReference>
<dbReference type="Proteomes" id="UP000295500">
    <property type="component" value="Unassembled WGS sequence"/>
</dbReference>
<dbReference type="EMBL" id="SNXO01000030">
    <property type="protein sequence ID" value="TDP51478.1"/>
    <property type="molecule type" value="Genomic_DNA"/>
</dbReference>
<accession>A0A4R6Q1J0</accession>
<dbReference type="AlphaFoldDB" id="A0A4R6Q1J0"/>
<feature type="binding site" evidence="2">
    <location>
        <position position="8"/>
    </location>
    <ligand>
        <name>Zn(2+)</name>
        <dbReference type="ChEBI" id="CHEBI:29105"/>
        <label>1</label>
    </ligand>
</feature>
<gene>
    <name evidence="3" type="ORF">EV211_13012</name>
</gene>
<keyword evidence="2" id="KW-0479">Metal-binding</keyword>
<dbReference type="RefSeq" id="WP_133528924.1">
    <property type="nucleotide sequence ID" value="NZ_SNXO01000030.1"/>
</dbReference>